<gene>
    <name evidence="13" type="ORF">CLODIP_2_CD07875</name>
</gene>
<feature type="transmembrane region" description="Helical" evidence="9">
    <location>
        <begin position="951"/>
        <end position="973"/>
    </location>
</feature>
<reference evidence="13 14" key="1">
    <citation type="submission" date="2020-04" db="EMBL/GenBank/DDBJ databases">
        <authorList>
            <person name="Alioto T."/>
            <person name="Alioto T."/>
            <person name="Gomez Garrido J."/>
        </authorList>
    </citation>
    <scope>NUCLEOTIDE SEQUENCE [LARGE SCALE GENOMIC DNA]</scope>
</reference>
<evidence type="ECO:0000256" key="10">
    <source>
        <dbReference type="SAM" id="SignalP"/>
    </source>
</evidence>
<comment type="similarity">
    <text evidence="2">Belongs to the G-protein coupled receptor 2 family. Adhesion G-protein coupled receptor (ADGR) subfamily.</text>
</comment>
<evidence type="ECO:0000256" key="3">
    <source>
        <dbReference type="ARBA" id="ARBA00022692"/>
    </source>
</evidence>
<sequence>MWMIRKTTLVVILILNFIQSLSAKDENWPYCGPFSDEKGYPIGCKSSPYDLCANQSDECIELVCNGDLTKDAFRACIKACDQQPVPVSVTADEYTCWCSQVIEPTCYNTGPKFAQYVNLQPPSQPQTMITRRKGDSKSSFWGSTVQIPSQSLLPVFCESKSPCDQSYSLCITAGCPRSDMCRFEGKCYFITKYEQGFPESLCQPDAKPAAIEERGELMNLYQLLKFLPILNIDGVYIASSGFVEASSTDVIWRDWENIQFNNDLIQLDSINPESNNRVLCASYDEENFLFSWELKETDSSEIAIVLCEASAEDDEESDPTTTTTFTTPKSDPTTTTTFTTPEFDPTTTTTFTTPEFDPTTTTTFTTPKSDPTTTMPFTTESDPETTSTTPFDTTTTITTFFTTTTMRTTTTEREDDNITTTIEAENSTSPEPNTSTTDEATTTNLTTETTTTESGCEDCVKNDQYGKIWSCCSGVTCTDKCPLEAKGRAFWSCGDDKQFNTAWPDYAECTNTWINNLTTLIEEEKVTPFTLIMDLDQYIKDSSLFGHEIDTSLNFTMTSLEMLLKEQEEAEDPPVNKLNQRKFMSEMALGVIDKLLILTKPWEQLNQSEATDLGWKMNKLTETFGFSVTEKAKSIGDNYNMTGIKGHIQMESQFFKHRSGSHSEHIVKFPLQEISQKSSSIRILKLPKMFSDSDIHLEVVGQLIPKIFAEKLFPARINRMGDEKKRINSGMISMTLLGPDGKPIHEFHSDDAVLVTFKHSLQAKGPQYETIWHELYPGEKPTAIRGTERCAFWNASSGCCGEWDVRGCRIVNSSHWFTICECNHLSSFALLMDVHQYIAKDKIMEIISIVFSSLSVISLTLTLVVLHFLKGIQGERNSIGKHLCVCLLVGHLMALTVLDRSYFGLSQEVCVGVAISLHYIFLAAFVWMAVEGHHLYRLVVRVFDSGRDLSKIYLCLGYGIPVIIVGITVAVTVCLQDHGYANDELCWLSSPNYIWAFMGPVLFLTLINLAVLVLAMRVAVTAGTQQKKSFMSRVKVWIKGWFSLSSLLGVTWIFGFFYIQLDHNFAYAFVTLNGLQGVFIFLTRVVFNEQVKTAMKKGAKQRAMMKRFYNLAWKGRSSGTSFQPSSWFFGTSSTSSQLDLTSSGSTSYWGNTTSRRRSSANHSCTNDSDAPTIDIQQAGQNINAFHTILAAGSQENIQPWLKRKISREEELEQSTLQNWNSGEIQHIWNNLREPDTLSEIPEEDYEDAYESMEGHKQKY</sequence>
<keyword evidence="6" id="KW-1015">Disulfide bond</keyword>
<evidence type="ECO:0000256" key="8">
    <source>
        <dbReference type="SAM" id="MobiDB-lite"/>
    </source>
</evidence>
<organism evidence="13 14">
    <name type="scientific">Cloeon dipterum</name>
    <dbReference type="NCBI Taxonomy" id="197152"/>
    <lineage>
        <taxon>Eukaryota</taxon>
        <taxon>Metazoa</taxon>
        <taxon>Ecdysozoa</taxon>
        <taxon>Arthropoda</taxon>
        <taxon>Hexapoda</taxon>
        <taxon>Insecta</taxon>
        <taxon>Pterygota</taxon>
        <taxon>Palaeoptera</taxon>
        <taxon>Ephemeroptera</taxon>
        <taxon>Pisciforma</taxon>
        <taxon>Baetidae</taxon>
        <taxon>Cloeon</taxon>
    </lineage>
</organism>
<dbReference type="Gene3D" id="2.60.220.50">
    <property type="match status" value="1"/>
</dbReference>
<comment type="subcellular location">
    <subcellularLocation>
        <location evidence="1">Membrane</location>
        <topology evidence="1">Multi-pass membrane protein</topology>
    </subcellularLocation>
</comment>
<dbReference type="Gene3D" id="1.20.1070.10">
    <property type="entry name" value="Rhodopsin 7-helix transmembrane proteins"/>
    <property type="match status" value="1"/>
</dbReference>
<feature type="domain" description="GAIN-B" evidence="11">
    <location>
        <begin position="638"/>
        <end position="838"/>
    </location>
</feature>
<keyword evidence="10" id="KW-0732">Signal</keyword>
<feature type="region of interest" description="Disordered" evidence="8">
    <location>
        <begin position="1134"/>
        <end position="1171"/>
    </location>
</feature>
<feature type="transmembrane region" description="Helical" evidence="9">
    <location>
        <begin position="846"/>
        <end position="869"/>
    </location>
</feature>
<keyword evidence="7" id="KW-0325">Glycoprotein</keyword>
<evidence type="ECO:0000256" key="5">
    <source>
        <dbReference type="ARBA" id="ARBA00023136"/>
    </source>
</evidence>
<dbReference type="PANTHER" id="PTHR12011:SF347">
    <property type="entry name" value="FI21270P1-RELATED"/>
    <property type="match status" value="1"/>
</dbReference>
<comment type="caution">
    <text evidence="13">The sequence shown here is derived from an EMBL/GenBank/DDBJ whole genome shotgun (WGS) entry which is preliminary data.</text>
</comment>
<dbReference type="InterPro" id="IPR000832">
    <property type="entry name" value="GPCR_2_secretin-like"/>
</dbReference>
<evidence type="ECO:0000256" key="7">
    <source>
        <dbReference type="ARBA" id="ARBA00023180"/>
    </source>
</evidence>
<feature type="signal peptide" evidence="10">
    <location>
        <begin position="1"/>
        <end position="23"/>
    </location>
</feature>
<keyword evidence="4 9" id="KW-1133">Transmembrane helix</keyword>
<feature type="chain" id="PRO_5035920758" description="G-protein coupled receptors family 2 profile 2 domain-containing protein" evidence="10">
    <location>
        <begin position="24"/>
        <end position="1259"/>
    </location>
</feature>
<dbReference type="EMBL" id="CADEPI010000002">
    <property type="protein sequence ID" value="CAB3360151.1"/>
    <property type="molecule type" value="Genomic_DNA"/>
</dbReference>
<evidence type="ECO:0000256" key="9">
    <source>
        <dbReference type="SAM" id="Phobius"/>
    </source>
</evidence>
<feature type="region of interest" description="Disordered" evidence="8">
    <location>
        <begin position="424"/>
        <end position="443"/>
    </location>
</feature>
<keyword evidence="14" id="KW-1185">Reference proteome</keyword>
<dbReference type="GO" id="GO:0005886">
    <property type="term" value="C:plasma membrane"/>
    <property type="evidence" value="ECO:0007669"/>
    <property type="project" value="TreeGrafter"/>
</dbReference>
<evidence type="ECO:0000313" key="14">
    <source>
        <dbReference type="Proteomes" id="UP000494165"/>
    </source>
</evidence>
<evidence type="ECO:0008006" key="15">
    <source>
        <dbReference type="Google" id="ProtNLM"/>
    </source>
</evidence>
<feature type="transmembrane region" description="Helical" evidence="9">
    <location>
        <begin position="881"/>
        <end position="898"/>
    </location>
</feature>
<proteinExistence type="inferred from homology"/>
<feature type="transmembrane region" description="Helical" evidence="9">
    <location>
        <begin position="1036"/>
        <end position="1059"/>
    </location>
</feature>
<feature type="domain" description="G-protein coupled receptors family 2 profile 2" evidence="12">
    <location>
        <begin position="844"/>
        <end position="1088"/>
    </location>
</feature>
<dbReference type="Pfam" id="PF01825">
    <property type="entry name" value="GPS"/>
    <property type="match status" value="1"/>
</dbReference>
<dbReference type="Proteomes" id="UP000494165">
    <property type="component" value="Unassembled WGS sequence"/>
</dbReference>
<dbReference type="PANTHER" id="PTHR12011">
    <property type="entry name" value="ADHESION G-PROTEIN COUPLED RECEPTOR"/>
    <property type="match status" value="1"/>
</dbReference>
<dbReference type="SMART" id="SM00303">
    <property type="entry name" value="GPS"/>
    <property type="match status" value="1"/>
</dbReference>
<feature type="region of interest" description="Disordered" evidence="8">
    <location>
        <begin position="310"/>
        <end position="393"/>
    </location>
</feature>
<feature type="transmembrane region" description="Helical" evidence="9">
    <location>
        <begin position="910"/>
        <end position="930"/>
    </location>
</feature>
<dbReference type="GO" id="GO:0007166">
    <property type="term" value="P:cell surface receptor signaling pathway"/>
    <property type="evidence" value="ECO:0007669"/>
    <property type="project" value="InterPro"/>
</dbReference>
<feature type="compositionally biased region" description="Low complexity" evidence="8">
    <location>
        <begin position="1134"/>
        <end position="1147"/>
    </location>
</feature>
<dbReference type="InterPro" id="IPR057244">
    <property type="entry name" value="GAIN_B"/>
</dbReference>
<feature type="transmembrane region" description="Helical" evidence="9">
    <location>
        <begin position="1065"/>
        <end position="1087"/>
    </location>
</feature>
<dbReference type="InterPro" id="IPR017981">
    <property type="entry name" value="GPCR_2-like_7TM"/>
</dbReference>
<dbReference type="PROSITE" id="PS50221">
    <property type="entry name" value="GAIN_B"/>
    <property type="match status" value="1"/>
</dbReference>
<dbReference type="PRINTS" id="PR00249">
    <property type="entry name" value="GPCRSECRETIN"/>
</dbReference>
<dbReference type="OrthoDB" id="1100386at2759"/>
<evidence type="ECO:0000313" key="13">
    <source>
        <dbReference type="EMBL" id="CAB3360151.1"/>
    </source>
</evidence>
<evidence type="ECO:0000259" key="12">
    <source>
        <dbReference type="PROSITE" id="PS50261"/>
    </source>
</evidence>
<feature type="compositionally biased region" description="Polar residues" evidence="8">
    <location>
        <begin position="1160"/>
        <end position="1171"/>
    </location>
</feature>
<protein>
    <recommendedName>
        <fullName evidence="15">G-protein coupled receptors family 2 profile 2 domain-containing protein</fullName>
    </recommendedName>
</protein>
<evidence type="ECO:0000256" key="4">
    <source>
        <dbReference type="ARBA" id="ARBA00022989"/>
    </source>
</evidence>
<evidence type="ECO:0000259" key="11">
    <source>
        <dbReference type="PROSITE" id="PS50221"/>
    </source>
</evidence>
<dbReference type="InterPro" id="IPR000203">
    <property type="entry name" value="GPS"/>
</dbReference>
<dbReference type="AlphaFoldDB" id="A0A8S1BWY2"/>
<evidence type="ECO:0000256" key="1">
    <source>
        <dbReference type="ARBA" id="ARBA00004141"/>
    </source>
</evidence>
<dbReference type="PROSITE" id="PS50261">
    <property type="entry name" value="G_PROTEIN_RECEP_F2_4"/>
    <property type="match status" value="1"/>
</dbReference>
<dbReference type="GO" id="GO:0004930">
    <property type="term" value="F:G protein-coupled receptor activity"/>
    <property type="evidence" value="ECO:0007669"/>
    <property type="project" value="InterPro"/>
</dbReference>
<feature type="compositionally biased region" description="Low complexity" evidence="8">
    <location>
        <begin position="319"/>
        <end position="393"/>
    </location>
</feature>
<accession>A0A8S1BWY2</accession>
<feature type="transmembrane region" description="Helical" evidence="9">
    <location>
        <begin position="993"/>
        <end position="1015"/>
    </location>
</feature>
<keyword evidence="3 9" id="KW-0812">Transmembrane</keyword>
<dbReference type="FunFam" id="1.20.1070.10:FF:000058">
    <property type="entry name" value="Adhesion G protein-coupled receptor F5"/>
    <property type="match status" value="1"/>
</dbReference>
<name>A0A8S1BWY2_9INSE</name>
<keyword evidence="5 9" id="KW-0472">Membrane</keyword>
<dbReference type="InterPro" id="IPR046338">
    <property type="entry name" value="GAIN_dom_sf"/>
</dbReference>
<evidence type="ECO:0000256" key="6">
    <source>
        <dbReference type="ARBA" id="ARBA00023157"/>
    </source>
</evidence>
<evidence type="ECO:0000256" key="2">
    <source>
        <dbReference type="ARBA" id="ARBA00007343"/>
    </source>
</evidence>
<dbReference type="Pfam" id="PF00002">
    <property type="entry name" value="7tm_2"/>
    <property type="match status" value="1"/>
</dbReference>